<sequence>MIGWLIWMQWNERRGLKAVQRLVLEASSFTIDSGMKQLQTSIVKKEGLCQSICSTLVGKSQSELKLYSSPDNTPACDTPYNFAMAVPIFEDDKPGLACENIVASKESNAISIQTLSQTSDKNTCDLLEDCPTVCILGSAASNAAIERSQLDQVSYYPYAKVKKGPRSTFTHNNLVDFSSLPDGECSDGYEMVNFTLGNESRKMLQNLEIVSVSAILVNVSLQEKYTAKNNYGRDSKDDDGYETCGTVEHMTFVEQVKVSGNEGAMTGKSQEPKNCTIHHCAMHIDYADIDVY</sequence>
<dbReference type="AlphaFoldDB" id="A0ABD3X3D3"/>
<accession>A0ABD3X3D3</accession>
<keyword evidence="2" id="KW-1185">Reference proteome</keyword>
<organism evidence="1 2">
    <name type="scientific">Sinanodonta woodiana</name>
    <name type="common">Chinese pond mussel</name>
    <name type="synonym">Anodonta woodiana</name>
    <dbReference type="NCBI Taxonomy" id="1069815"/>
    <lineage>
        <taxon>Eukaryota</taxon>
        <taxon>Metazoa</taxon>
        <taxon>Spiralia</taxon>
        <taxon>Lophotrochozoa</taxon>
        <taxon>Mollusca</taxon>
        <taxon>Bivalvia</taxon>
        <taxon>Autobranchia</taxon>
        <taxon>Heteroconchia</taxon>
        <taxon>Palaeoheterodonta</taxon>
        <taxon>Unionida</taxon>
        <taxon>Unionoidea</taxon>
        <taxon>Unionidae</taxon>
        <taxon>Unioninae</taxon>
        <taxon>Sinanodonta</taxon>
    </lineage>
</organism>
<evidence type="ECO:0000313" key="1">
    <source>
        <dbReference type="EMBL" id="KAL3879370.1"/>
    </source>
</evidence>
<name>A0ABD3X3D3_SINWO</name>
<protein>
    <submittedName>
        <fullName evidence="1">Uncharacterized protein</fullName>
    </submittedName>
</protein>
<reference evidence="1 2" key="1">
    <citation type="submission" date="2024-11" db="EMBL/GenBank/DDBJ databases">
        <title>Chromosome-level genome assembly of the freshwater bivalve Anodonta woodiana.</title>
        <authorList>
            <person name="Chen X."/>
        </authorList>
    </citation>
    <scope>NUCLEOTIDE SEQUENCE [LARGE SCALE GENOMIC DNA]</scope>
    <source>
        <strain evidence="1">MN2024</strain>
        <tissue evidence="1">Gills</tissue>
    </source>
</reference>
<proteinExistence type="predicted"/>
<dbReference type="Proteomes" id="UP001634394">
    <property type="component" value="Unassembled WGS sequence"/>
</dbReference>
<evidence type="ECO:0000313" key="2">
    <source>
        <dbReference type="Proteomes" id="UP001634394"/>
    </source>
</evidence>
<gene>
    <name evidence="1" type="ORF">ACJMK2_031668</name>
</gene>
<dbReference type="EMBL" id="JBJQND010000004">
    <property type="protein sequence ID" value="KAL3879370.1"/>
    <property type="molecule type" value="Genomic_DNA"/>
</dbReference>
<comment type="caution">
    <text evidence="1">The sequence shown here is derived from an EMBL/GenBank/DDBJ whole genome shotgun (WGS) entry which is preliminary data.</text>
</comment>